<accession>A0A7D7LMJ9</accession>
<dbReference type="Proteomes" id="UP000515349">
    <property type="component" value="Chromosome"/>
</dbReference>
<evidence type="ECO:0000313" key="2">
    <source>
        <dbReference type="EMBL" id="MBA5246110.1"/>
    </source>
</evidence>
<keyword evidence="5" id="KW-1185">Reference proteome</keyword>
<evidence type="ECO:0000313" key="3">
    <source>
        <dbReference type="EMBL" id="QMS98502.1"/>
    </source>
</evidence>
<evidence type="ECO:0000256" key="1">
    <source>
        <dbReference type="SAM" id="SignalP"/>
    </source>
</evidence>
<organism evidence="3 4">
    <name type="scientific">Marnyiella aurantia</name>
    <dbReference type="NCBI Taxonomy" id="2758037"/>
    <lineage>
        <taxon>Bacteria</taxon>
        <taxon>Pseudomonadati</taxon>
        <taxon>Bacteroidota</taxon>
        <taxon>Flavobacteriia</taxon>
        <taxon>Flavobacteriales</taxon>
        <taxon>Weeksellaceae</taxon>
        <taxon>Marnyiella</taxon>
    </lineage>
</organism>
<dbReference type="PROSITE" id="PS51257">
    <property type="entry name" value="PROKAR_LIPOPROTEIN"/>
    <property type="match status" value="1"/>
</dbReference>
<reference evidence="2" key="3">
    <citation type="submission" date="2020-07" db="EMBL/GenBank/DDBJ databases">
        <authorList>
            <person name="Yang C."/>
        </authorList>
    </citation>
    <scope>NUCLEOTIDE SEQUENCE</scope>
    <source>
        <strain evidence="2">Cx-624</strain>
    </source>
</reference>
<reference evidence="5" key="2">
    <citation type="submission" date="2020-07" db="EMBL/GenBank/DDBJ databases">
        <title>Flavobacterium sp. xlx-214.</title>
        <authorList>
            <person name="Yang C."/>
        </authorList>
    </citation>
    <scope>NUCLEOTIDE SEQUENCE [LARGE SCALE GENOMIC DNA]</scope>
    <source>
        <strain evidence="5">CX-624</strain>
    </source>
</reference>
<dbReference type="EMBL" id="JACEUX010000001">
    <property type="protein sequence ID" value="MBA5246110.1"/>
    <property type="molecule type" value="Genomic_DNA"/>
</dbReference>
<evidence type="ECO:0000313" key="5">
    <source>
        <dbReference type="Proteomes" id="UP000539710"/>
    </source>
</evidence>
<proteinExistence type="predicted"/>
<gene>
    <name evidence="3" type="ORF">H1R16_00360</name>
    <name evidence="2" type="ORF">H2507_02910</name>
</gene>
<dbReference type="Proteomes" id="UP000539710">
    <property type="component" value="Unassembled WGS sequence"/>
</dbReference>
<evidence type="ECO:0008006" key="6">
    <source>
        <dbReference type="Google" id="ProtNLM"/>
    </source>
</evidence>
<dbReference type="RefSeq" id="WP_181886209.1">
    <property type="nucleotide sequence ID" value="NZ_CP059472.1"/>
</dbReference>
<evidence type="ECO:0000313" key="4">
    <source>
        <dbReference type="Proteomes" id="UP000515349"/>
    </source>
</evidence>
<sequence length="191" mass="21630">MWKITKCCFFAAVLFTFASCDKKVSKKTEVPNRTDSASKQEVNNAALVEQVEYEKYTGAWFTVEFPGNFSVTPSLQSTTRTEGYDSVVFTSPDGKVQFYIFSPQWSGIATDIALQAGEEETEHTTDTENGLTVERWTIKADNGQYSRSYESTSETGGINKIFGILYLSSEDLERYRAEYLHFKNSLQQYAD</sequence>
<feature type="signal peptide" evidence="1">
    <location>
        <begin position="1"/>
        <end position="18"/>
    </location>
</feature>
<feature type="chain" id="PRO_5044656170" description="Lipocalin family protein" evidence="1">
    <location>
        <begin position="19"/>
        <end position="191"/>
    </location>
</feature>
<protein>
    <recommendedName>
        <fullName evidence="6">Lipocalin family protein</fullName>
    </recommendedName>
</protein>
<dbReference type="EMBL" id="CP059472">
    <property type="protein sequence ID" value="QMS98502.1"/>
    <property type="molecule type" value="Genomic_DNA"/>
</dbReference>
<reference evidence="3 4" key="1">
    <citation type="submission" date="2020-07" db="EMBL/GenBank/DDBJ databases">
        <title>Chryseobacterium sp.cx-624.</title>
        <authorList>
            <person name="Yang C."/>
        </authorList>
    </citation>
    <scope>NUCLEOTIDE SEQUENCE [LARGE SCALE GENOMIC DNA]</scope>
    <source>
        <strain evidence="3">Cx-624</strain>
        <strain evidence="4">cx-624</strain>
    </source>
</reference>
<dbReference type="KEGG" id="cbau:H1R16_00360"/>
<dbReference type="AlphaFoldDB" id="A0A7D7LMJ9"/>
<name>A0A7D7LMJ9_9FLAO</name>
<keyword evidence="1" id="KW-0732">Signal</keyword>